<dbReference type="Proteomes" id="UP000437736">
    <property type="component" value="Unassembled WGS sequence"/>
</dbReference>
<dbReference type="InterPro" id="IPR011053">
    <property type="entry name" value="Single_hybrid_motif"/>
</dbReference>
<proteinExistence type="predicted"/>
<name>A0ABW9QNS7_9ACTN</name>
<evidence type="ECO:0008006" key="4">
    <source>
        <dbReference type="Google" id="ProtNLM"/>
    </source>
</evidence>
<accession>A0ABW9QNS7</accession>
<reference evidence="2 3" key="1">
    <citation type="submission" date="2019-11" db="EMBL/GenBank/DDBJ databases">
        <title>Acidiferrimicrobium australis gen. nov., sp. nov., an acidophilic and obligately heterotrophic, member of the Actinobacteria that catalyses dissimilatory oxido- reduction of iron isolated from metal-rich acidic water in Chile.</title>
        <authorList>
            <person name="Gonzalez D."/>
            <person name="Huber K."/>
            <person name="Hedrich S."/>
            <person name="Rojas-Villalobos C."/>
            <person name="Quatrini R."/>
            <person name="Dinamarca M.A."/>
            <person name="Schwarz A."/>
            <person name="Canales C."/>
            <person name="Nancucheo I."/>
        </authorList>
    </citation>
    <scope>NUCLEOTIDE SEQUENCE [LARGE SCALE GENOMIC DNA]</scope>
    <source>
        <strain evidence="2 3">USS-CCA1</strain>
    </source>
</reference>
<sequence length="152" mass="16230">MRREQIAGFEVRLDVAYDPGTHLWVEVLDSGRVAIGLDPLVVESNGTLAAVAFGVVGTRVARGEPFGSLEAEKFVGPLTAPLEGVLAAANGAVVAQPSLVHTDPYGAWLVELDASDAERDRVQRSWISGEATVRSWFAAEVAEYRLKGVLAE</sequence>
<keyword evidence="3" id="KW-1185">Reference proteome</keyword>
<dbReference type="EMBL" id="WJHE01000003">
    <property type="protein sequence ID" value="MST31130.1"/>
    <property type="molecule type" value="Genomic_DNA"/>
</dbReference>
<comment type="caution">
    <text evidence="2">The sequence shown here is derived from an EMBL/GenBank/DDBJ whole genome shotgun (WGS) entry which is preliminary data.</text>
</comment>
<dbReference type="Gene3D" id="2.40.50.100">
    <property type="match status" value="1"/>
</dbReference>
<dbReference type="InterPro" id="IPR002930">
    <property type="entry name" value="GCV_H"/>
</dbReference>
<dbReference type="InterPro" id="IPR033753">
    <property type="entry name" value="GCV_H/Fam206"/>
</dbReference>
<evidence type="ECO:0000313" key="3">
    <source>
        <dbReference type="Proteomes" id="UP000437736"/>
    </source>
</evidence>
<evidence type="ECO:0000256" key="1">
    <source>
        <dbReference type="ARBA" id="ARBA00022823"/>
    </source>
</evidence>
<organism evidence="2 3">
    <name type="scientific">Acidiferrimicrobium australe</name>
    <dbReference type="NCBI Taxonomy" id="2664430"/>
    <lineage>
        <taxon>Bacteria</taxon>
        <taxon>Bacillati</taxon>
        <taxon>Actinomycetota</taxon>
        <taxon>Acidimicrobiia</taxon>
        <taxon>Acidimicrobiales</taxon>
        <taxon>Acidimicrobiaceae</taxon>
        <taxon>Acidiferrimicrobium</taxon>
    </lineage>
</organism>
<dbReference type="SUPFAM" id="SSF51230">
    <property type="entry name" value="Single hybrid motif"/>
    <property type="match status" value="1"/>
</dbReference>
<dbReference type="PANTHER" id="PTHR11715:SF3">
    <property type="entry name" value="GLYCINE CLEAVAGE SYSTEM H PROTEIN-RELATED"/>
    <property type="match status" value="1"/>
</dbReference>
<evidence type="ECO:0000313" key="2">
    <source>
        <dbReference type="EMBL" id="MST31130.1"/>
    </source>
</evidence>
<dbReference type="CDD" id="cd06848">
    <property type="entry name" value="GCS_H"/>
    <property type="match status" value="1"/>
</dbReference>
<protein>
    <recommendedName>
        <fullName evidence="4">Glycine cleavage system protein H</fullName>
    </recommendedName>
</protein>
<dbReference type="PANTHER" id="PTHR11715">
    <property type="entry name" value="GLYCINE CLEAVAGE SYSTEM H PROTEIN"/>
    <property type="match status" value="1"/>
</dbReference>
<keyword evidence="1" id="KW-0450">Lipoyl</keyword>
<gene>
    <name evidence="2" type="ORF">GHK86_00090</name>
</gene>
<dbReference type="Pfam" id="PF01597">
    <property type="entry name" value="GCV_H"/>
    <property type="match status" value="1"/>
</dbReference>